<feature type="domain" description="N-acetyltransferase" evidence="3">
    <location>
        <begin position="3"/>
        <end position="155"/>
    </location>
</feature>
<dbReference type="Pfam" id="PF00583">
    <property type="entry name" value="Acetyltransf_1"/>
    <property type="match status" value="1"/>
</dbReference>
<evidence type="ECO:0000313" key="5">
    <source>
        <dbReference type="Proteomes" id="UP000007030"/>
    </source>
</evidence>
<dbReference type="OrthoDB" id="24907at2"/>
<accession>F2NN36</accession>
<dbReference type="InterPro" id="IPR000182">
    <property type="entry name" value="GNAT_dom"/>
</dbReference>
<feature type="domain" description="N-acetyltransferase" evidence="3">
    <location>
        <begin position="181"/>
        <end position="315"/>
    </location>
</feature>
<dbReference type="Gene3D" id="3.40.630.30">
    <property type="match status" value="1"/>
</dbReference>
<evidence type="ECO:0000256" key="2">
    <source>
        <dbReference type="ARBA" id="ARBA00023315"/>
    </source>
</evidence>
<dbReference type="PROSITE" id="PS51186">
    <property type="entry name" value="GNAT"/>
    <property type="match status" value="2"/>
</dbReference>
<dbReference type="EMBL" id="CP002630">
    <property type="protein sequence ID" value="AEB12775.1"/>
    <property type="molecule type" value="Genomic_DNA"/>
</dbReference>
<keyword evidence="2" id="KW-0012">Acyltransferase</keyword>
<name>F2NN36_MARHT</name>
<dbReference type="GO" id="GO:0016747">
    <property type="term" value="F:acyltransferase activity, transferring groups other than amino-acyl groups"/>
    <property type="evidence" value="ECO:0007669"/>
    <property type="project" value="InterPro"/>
</dbReference>
<dbReference type="CDD" id="cd04301">
    <property type="entry name" value="NAT_SF"/>
    <property type="match status" value="1"/>
</dbReference>
<keyword evidence="1" id="KW-0808">Transferase</keyword>
<organism evidence="4 5">
    <name type="scientific">Marinithermus hydrothermalis (strain DSM 14884 / JCM 11576 / T1)</name>
    <dbReference type="NCBI Taxonomy" id="869210"/>
    <lineage>
        <taxon>Bacteria</taxon>
        <taxon>Thermotogati</taxon>
        <taxon>Deinococcota</taxon>
        <taxon>Deinococci</taxon>
        <taxon>Thermales</taxon>
        <taxon>Thermaceae</taxon>
        <taxon>Marinithermus</taxon>
    </lineage>
</organism>
<dbReference type="HOGENOM" id="CLU_069610_0_0_0"/>
<dbReference type="eggNOG" id="COG1670">
    <property type="taxonomic scope" value="Bacteria"/>
</dbReference>
<evidence type="ECO:0000313" key="4">
    <source>
        <dbReference type="EMBL" id="AEB12775.1"/>
    </source>
</evidence>
<proteinExistence type="predicted"/>
<dbReference type="Proteomes" id="UP000007030">
    <property type="component" value="Chromosome"/>
</dbReference>
<reference evidence="4 5" key="1">
    <citation type="journal article" date="2012" name="Stand. Genomic Sci.">
        <title>Complete genome sequence of the aerobic, heterotroph Marinithermus hydrothermalis type strain (T1(T)) from a deep-sea hydrothermal vent chimney.</title>
        <authorList>
            <person name="Copeland A."/>
            <person name="Gu W."/>
            <person name="Yasawong M."/>
            <person name="Lapidus A."/>
            <person name="Lucas S."/>
            <person name="Deshpande S."/>
            <person name="Pagani I."/>
            <person name="Tapia R."/>
            <person name="Cheng J.F."/>
            <person name="Goodwin L.A."/>
            <person name="Pitluck S."/>
            <person name="Liolios K."/>
            <person name="Ivanova N."/>
            <person name="Mavromatis K."/>
            <person name="Mikhailova N."/>
            <person name="Pati A."/>
            <person name="Chen A."/>
            <person name="Palaniappan K."/>
            <person name="Land M."/>
            <person name="Pan C."/>
            <person name="Brambilla E.M."/>
            <person name="Rohde M."/>
            <person name="Tindall B.J."/>
            <person name="Sikorski J."/>
            <person name="Goker M."/>
            <person name="Detter J.C."/>
            <person name="Bristow J."/>
            <person name="Eisen J.A."/>
            <person name="Markowitz V."/>
            <person name="Hugenholtz P."/>
            <person name="Kyrpides N.C."/>
            <person name="Klenk H.P."/>
            <person name="Woyke T."/>
        </authorList>
    </citation>
    <scope>NUCLEOTIDE SEQUENCE [LARGE SCALE GENOMIC DNA]</scope>
    <source>
        <strain evidence="5">DSM 14884 / JCM 11576 / T1</strain>
    </source>
</reference>
<evidence type="ECO:0000256" key="1">
    <source>
        <dbReference type="ARBA" id="ARBA00022679"/>
    </source>
</evidence>
<dbReference type="STRING" id="869210.Marky_2049"/>
<dbReference type="RefSeq" id="WP_013704820.1">
    <property type="nucleotide sequence ID" value="NC_015387.1"/>
</dbReference>
<protein>
    <submittedName>
        <fullName evidence="4">GCN5-related N-acetyltransferase</fullName>
    </submittedName>
</protein>
<gene>
    <name evidence="4" type="ordered locus">Marky_2049</name>
</gene>
<dbReference type="InterPro" id="IPR016181">
    <property type="entry name" value="Acyl_CoA_acyltransferase"/>
</dbReference>
<keyword evidence="5" id="KW-1185">Reference proteome</keyword>
<dbReference type="PANTHER" id="PTHR43877">
    <property type="entry name" value="AMINOALKYLPHOSPHONATE N-ACETYLTRANSFERASE-RELATED-RELATED"/>
    <property type="match status" value="1"/>
</dbReference>
<dbReference type="InterPro" id="IPR050832">
    <property type="entry name" value="Bact_Acetyltransf"/>
</dbReference>
<dbReference type="KEGG" id="mhd:Marky_2049"/>
<dbReference type="AlphaFoldDB" id="F2NN36"/>
<sequence>MTQAAVPLPESAYPELAALTHRTDPDHPLAPETLRVEKARLREGERLEYLGVRAEERLRAAAQVRVEPSGRAQFKLYLPEVAFGQGLEDALWTAARQILARAGARQVVTALPSTRTAALEYLTRLGFREADRMHESRLDLTRFNPTAFAAVLERAQTHGHALRSLAEYGRGEAHERALYALTLRLLRDVPSREPLDPWPFEVWRSRALAPEILLPELWMLAQTGERLVGLSQLLADPAQPQLLRTGLTGVLPEARRQGLATALKVAALTRAKARGYREVRTMNHAVNARMLGINQRLGFTRCPPTLLLALEGPFT</sequence>
<dbReference type="SUPFAM" id="SSF55729">
    <property type="entry name" value="Acyl-CoA N-acyltransferases (Nat)"/>
    <property type="match status" value="2"/>
</dbReference>
<evidence type="ECO:0000259" key="3">
    <source>
        <dbReference type="PROSITE" id="PS51186"/>
    </source>
</evidence>